<comment type="subcellular location">
    <subcellularLocation>
        <location evidence="1">Cell membrane</location>
        <topology evidence="1">Multi-pass membrane protein</topology>
    </subcellularLocation>
</comment>
<dbReference type="FunCoup" id="A0A482XI32">
    <property type="interactions" value="87"/>
</dbReference>
<keyword evidence="13" id="KW-1185">Reference proteome</keyword>
<evidence type="ECO:0000256" key="7">
    <source>
        <dbReference type="ARBA" id="ARBA00023136"/>
    </source>
</evidence>
<dbReference type="AlphaFoldDB" id="A0A482XI32"/>
<dbReference type="EMBL" id="QKKF02008413">
    <property type="protein sequence ID" value="RZF45705.1"/>
    <property type="molecule type" value="Genomic_DNA"/>
</dbReference>
<gene>
    <name evidence="12" type="ORF">LSTR_LSTR005000</name>
</gene>
<dbReference type="OrthoDB" id="7604726at2759"/>
<evidence type="ECO:0000256" key="4">
    <source>
        <dbReference type="ARBA" id="ARBA00022692"/>
    </source>
</evidence>
<keyword evidence="5" id="KW-0552">Olfaction</keyword>
<sequence length="242" mass="28265">MIFYNPFTPSPAISFSSFTQYLLILPVELWYIHLSFTLAFVLNESSFLAVDNVVREMKLFQMNLEELNINADAIEKQTTNTANNTEDYNKLKVILRQVSIHHQLIYKKVAMLNKGFDFQVMYNNTFICFHLCLAIFCMVKVDLLYKIKYGVSISAITIISFMYSENGQRLENEGENLRLALYSCSWIGKPSWFCRSLLILVTQNNRIPKIETFKIFTLNRNNLKVVMQAAYSYFSVLIRFSR</sequence>
<evidence type="ECO:0008006" key="14">
    <source>
        <dbReference type="Google" id="ProtNLM"/>
    </source>
</evidence>
<dbReference type="SMR" id="A0A482XI32"/>
<proteinExistence type="predicted"/>
<dbReference type="InParanoid" id="A0A482XI32"/>
<reference evidence="12 13" key="1">
    <citation type="journal article" date="2017" name="Gigascience">
        <title>Genome sequence of the small brown planthopper, Laodelphax striatellus.</title>
        <authorList>
            <person name="Zhu J."/>
            <person name="Jiang F."/>
            <person name="Wang X."/>
            <person name="Yang P."/>
            <person name="Bao Y."/>
            <person name="Zhao W."/>
            <person name="Wang W."/>
            <person name="Lu H."/>
            <person name="Wang Q."/>
            <person name="Cui N."/>
            <person name="Li J."/>
            <person name="Chen X."/>
            <person name="Luo L."/>
            <person name="Yu J."/>
            <person name="Kang L."/>
            <person name="Cui F."/>
        </authorList>
    </citation>
    <scope>NUCLEOTIDE SEQUENCE [LARGE SCALE GENOMIC DNA]</scope>
    <source>
        <strain evidence="12">Lst14</strain>
    </source>
</reference>
<evidence type="ECO:0000256" key="8">
    <source>
        <dbReference type="ARBA" id="ARBA00023170"/>
    </source>
</evidence>
<feature type="coiled-coil region" evidence="10">
    <location>
        <begin position="50"/>
        <end position="84"/>
    </location>
</feature>
<evidence type="ECO:0000313" key="13">
    <source>
        <dbReference type="Proteomes" id="UP000291343"/>
    </source>
</evidence>
<feature type="transmembrane region" description="Helical" evidence="11">
    <location>
        <begin position="30"/>
        <end position="50"/>
    </location>
</feature>
<evidence type="ECO:0000313" key="12">
    <source>
        <dbReference type="EMBL" id="RZF45705.1"/>
    </source>
</evidence>
<evidence type="ECO:0000256" key="5">
    <source>
        <dbReference type="ARBA" id="ARBA00022725"/>
    </source>
</evidence>
<dbReference type="GO" id="GO:0005549">
    <property type="term" value="F:odorant binding"/>
    <property type="evidence" value="ECO:0007669"/>
    <property type="project" value="InterPro"/>
</dbReference>
<keyword evidence="9" id="KW-0807">Transducer</keyword>
<dbReference type="Proteomes" id="UP000291343">
    <property type="component" value="Unassembled WGS sequence"/>
</dbReference>
<dbReference type="PANTHER" id="PTHR21137">
    <property type="entry name" value="ODORANT RECEPTOR"/>
    <property type="match status" value="1"/>
</dbReference>
<protein>
    <recommendedName>
        <fullName evidence="14">Odorant receptor</fullName>
    </recommendedName>
</protein>
<evidence type="ECO:0000256" key="2">
    <source>
        <dbReference type="ARBA" id="ARBA00022475"/>
    </source>
</evidence>
<comment type="caution">
    <text evidence="12">The sequence shown here is derived from an EMBL/GenBank/DDBJ whole genome shotgun (WGS) entry which is preliminary data.</text>
</comment>
<name>A0A482XI32_LAOST</name>
<dbReference type="Pfam" id="PF02949">
    <property type="entry name" value="7tm_6"/>
    <property type="match status" value="1"/>
</dbReference>
<evidence type="ECO:0000256" key="10">
    <source>
        <dbReference type="SAM" id="Coils"/>
    </source>
</evidence>
<keyword evidence="8" id="KW-0675">Receptor</keyword>
<keyword evidence="7 11" id="KW-0472">Membrane</keyword>
<keyword evidence="2" id="KW-1003">Cell membrane</keyword>
<evidence type="ECO:0000256" key="6">
    <source>
        <dbReference type="ARBA" id="ARBA00022989"/>
    </source>
</evidence>
<keyword evidence="3" id="KW-0716">Sensory transduction</keyword>
<keyword evidence="4 11" id="KW-0812">Transmembrane</keyword>
<accession>A0A482XI32</accession>
<evidence type="ECO:0000256" key="3">
    <source>
        <dbReference type="ARBA" id="ARBA00022606"/>
    </source>
</evidence>
<dbReference type="GO" id="GO:0005886">
    <property type="term" value="C:plasma membrane"/>
    <property type="evidence" value="ECO:0007669"/>
    <property type="project" value="UniProtKB-SubCell"/>
</dbReference>
<dbReference type="InterPro" id="IPR004117">
    <property type="entry name" value="7tm6_olfct_rcpt"/>
</dbReference>
<dbReference type="GO" id="GO:0007165">
    <property type="term" value="P:signal transduction"/>
    <property type="evidence" value="ECO:0007669"/>
    <property type="project" value="UniProtKB-KW"/>
</dbReference>
<organism evidence="12 13">
    <name type="scientific">Laodelphax striatellus</name>
    <name type="common">Small brown planthopper</name>
    <name type="synonym">Delphax striatella</name>
    <dbReference type="NCBI Taxonomy" id="195883"/>
    <lineage>
        <taxon>Eukaryota</taxon>
        <taxon>Metazoa</taxon>
        <taxon>Ecdysozoa</taxon>
        <taxon>Arthropoda</taxon>
        <taxon>Hexapoda</taxon>
        <taxon>Insecta</taxon>
        <taxon>Pterygota</taxon>
        <taxon>Neoptera</taxon>
        <taxon>Paraneoptera</taxon>
        <taxon>Hemiptera</taxon>
        <taxon>Auchenorrhyncha</taxon>
        <taxon>Fulgoroidea</taxon>
        <taxon>Delphacidae</taxon>
        <taxon>Criomorphinae</taxon>
        <taxon>Laodelphax</taxon>
    </lineage>
</organism>
<keyword evidence="10" id="KW-0175">Coiled coil</keyword>
<evidence type="ECO:0000256" key="11">
    <source>
        <dbReference type="SAM" id="Phobius"/>
    </source>
</evidence>
<dbReference type="GO" id="GO:0004984">
    <property type="term" value="F:olfactory receptor activity"/>
    <property type="evidence" value="ECO:0007669"/>
    <property type="project" value="InterPro"/>
</dbReference>
<keyword evidence="6 11" id="KW-1133">Transmembrane helix</keyword>
<dbReference type="PANTHER" id="PTHR21137:SF35">
    <property type="entry name" value="ODORANT RECEPTOR 19A-RELATED"/>
    <property type="match status" value="1"/>
</dbReference>
<evidence type="ECO:0000256" key="1">
    <source>
        <dbReference type="ARBA" id="ARBA00004651"/>
    </source>
</evidence>
<evidence type="ECO:0000256" key="9">
    <source>
        <dbReference type="ARBA" id="ARBA00023224"/>
    </source>
</evidence>
<feature type="transmembrane region" description="Helical" evidence="11">
    <location>
        <begin position="121"/>
        <end position="141"/>
    </location>
</feature>